<organism evidence="2 3">
    <name type="scientific">Cohnella hashimotonis</name>
    <dbReference type="NCBI Taxonomy" id="2826895"/>
    <lineage>
        <taxon>Bacteria</taxon>
        <taxon>Bacillati</taxon>
        <taxon>Bacillota</taxon>
        <taxon>Bacilli</taxon>
        <taxon>Bacillales</taxon>
        <taxon>Paenibacillaceae</taxon>
        <taxon>Cohnella</taxon>
    </lineage>
</organism>
<accession>A0ABT6TRW6</accession>
<gene>
    <name evidence="2" type="ORF">KB449_31620</name>
</gene>
<name>A0ABT6TRW6_9BACL</name>
<protein>
    <submittedName>
        <fullName evidence="2">Uncharacterized protein</fullName>
    </submittedName>
</protein>
<keyword evidence="3" id="KW-1185">Reference proteome</keyword>
<comment type="caution">
    <text evidence="2">The sequence shown here is derived from an EMBL/GenBank/DDBJ whole genome shotgun (WGS) entry which is preliminary data.</text>
</comment>
<dbReference type="EMBL" id="JAGRPV010000001">
    <property type="protein sequence ID" value="MDI4649520.1"/>
    <property type="molecule type" value="Genomic_DNA"/>
</dbReference>
<evidence type="ECO:0000313" key="2">
    <source>
        <dbReference type="EMBL" id="MDI4649520.1"/>
    </source>
</evidence>
<sequence length="65" mass="6961">MGDHEDSKNGAVPAGMEASGTEMTEQSKQAFARFASAIDSIKGLDLTGIEPLLPPTYRASRYRTS</sequence>
<reference evidence="2" key="1">
    <citation type="submission" date="2023-04" db="EMBL/GenBank/DDBJ databases">
        <title>Comparative genomic analysis of Cohnella hashimotonis sp. nov., isolated from the International Space Station.</title>
        <authorList>
            <person name="Venkateswaran K."/>
            <person name="Simpson A."/>
        </authorList>
    </citation>
    <scope>NUCLEOTIDE SEQUENCE</scope>
    <source>
        <strain evidence="2">F6_2S_P_1</strain>
    </source>
</reference>
<feature type="region of interest" description="Disordered" evidence="1">
    <location>
        <begin position="1"/>
        <end position="27"/>
    </location>
</feature>
<evidence type="ECO:0000313" key="3">
    <source>
        <dbReference type="Proteomes" id="UP001161691"/>
    </source>
</evidence>
<evidence type="ECO:0000256" key="1">
    <source>
        <dbReference type="SAM" id="MobiDB-lite"/>
    </source>
</evidence>
<proteinExistence type="predicted"/>
<dbReference type="RefSeq" id="WP_282912143.1">
    <property type="nucleotide sequence ID" value="NZ_JAGRPV010000001.1"/>
</dbReference>
<dbReference type="Proteomes" id="UP001161691">
    <property type="component" value="Unassembled WGS sequence"/>
</dbReference>